<keyword evidence="1" id="KW-0812">Transmembrane</keyword>
<accession>A0A024VDB0</accession>
<organism evidence="2 3">
    <name type="scientific">Plasmodium falciparum Vietnam Oak-Knoll</name>
    <name type="common">FVO</name>
    <dbReference type="NCBI Taxonomy" id="1036723"/>
    <lineage>
        <taxon>Eukaryota</taxon>
        <taxon>Sar</taxon>
        <taxon>Alveolata</taxon>
        <taxon>Apicomplexa</taxon>
        <taxon>Aconoidasida</taxon>
        <taxon>Haemosporida</taxon>
        <taxon>Plasmodiidae</taxon>
        <taxon>Plasmodium</taxon>
        <taxon>Plasmodium (Laverania)</taxon>
    </lineage>
</organism>
<evidence type="ECO:0000313" key="2">
    <source>
        <dbReference type="EMBL" id="ETW20781.1"/>
    </source>
</evidence>
<dbReference type="EMBL" id="KI925012">
    <property type="protein sequence ID" value="ETW20781.1"/>
    <property type="molecule type" value="Genomic_DNA"/>
</dbReference>
<dbReference type="Proteomes" id="UP000030690">
    <property type="component" value="Unassembled WGS sequence"/>
</dbReference>
<protein>
    <submittedName>
        <fullName evidence="2">Uncharacterized protein</fullName>
    </submittedName>
</protein>
<evidence type="ECO:0000256" key="1">
    <source>
        <dbReference type="SAM" id="Phobius"/>
    </source>
</evidence>
<dbReference type="AlphaFoldDB" id="A0A024VDB0"/>
<evidence type="ECO:0000313" key="3">
    <source>
        <dbReference type="Proteomes" id="UP000030690"/>
    </source>
</evidence>
<reference evidence="2 3" key="2">
    <citation type="submission" date="2013-02" db="EMBL/GenBank/DDBJ databases">
        <title>The Genome Sequence of Plasmodium falciparum Vietnam Oak-Knoll (FVO).</title>
        <authorList>
            <consortium name="The Broad Institute Genome Sequencing Platform"/>
            <consortium name="The Broad Institute Genome Sequencing Center for Infectious Disease"/>
            <person name="Neafsey D."/>
            <person name="Cheeseman I."/>
            <person name="Volkman S."/>
            <person name="Adams J."/>
            <person name="Walker B."/>
            <person name="Young S.K."/>
            <person name="Zeng Q."/>
            <person name="Gargeya S."/>
            <person name="Fitzgerald M."/>
            <person name="Haas B."/>
            <person name="Abouelleil A."/>
            <person name="Alvarado L."/>
            <person name="Arachchi H.M."/>
            <person name="Berlin A.M."/>
            <person name="Chapman S.B."/>
            <person name="Dewar J."/>
            <person name="Goldberg J."/>
            <person name="Griggs A."/>
            <person name="Gujja S."/>
            <person name="Hansen M."/>
            <person name="Howarth C."/>
            <person name="Imamovic A."/>
            <person name="Larimer J."/>
            <person name="McCowan C."/>
            <person name="Murphy C."/>
            <person name="Neiman D."/>
            <person name="Pearson M."/>
            <person name="Priest M."/>
            <person name="Roberts A."/>
            <person name="Saif S."/>
            <person name="Shea T."/>
            <person name="Sisk P."/>
            <person name="Sykes S."/>
            <person name="Wortman J."/>
            <person name="Nusbaum C."/>
            <person name="Birren B."/>
        </authorList>
    </citation>
    <scope>NUCLEOTIDE SEQUENCE [LARGE SCALE GENOMIC DNA]</scope>
    <source>
        <strain evidence="3">Vietnam Oak-Knoll (FVO)</strain>
    </source>
</reference>
<proteinExistence type="predicted"/>
<keyword evidence="1" id="KW-1133">Transmembrane helix</keyword>
<name>A0A024VDB0_PLAFA</name>
<reference evidence="2 3" key="1">
    <citation type="submission" date="2013-02" db="EMBL/GenBank/DDBJ databases">
        <title>The Genome Annotation of Plasmodium falciparum Vietnam Oak-Knoll (FVO).</title>
        <authorList>
            <consortium name="The Broad Institute Genome Sequencing Platform"/>
            <consortium name="The Broad Institute Genome Sequencing Center for Infectious Disease"/>
            <person name="Neafsey D."/>
            <person name="Hoffman S."/>
            <person name="Volkman S."/>
            <person name="Rosenthal P."/>
            <person name="Walker B."/>
            <person name="Young S.K."/>
            <person name="Zeng Q."/>
            <person name="Gargeya S."/>
            <person name="Fitzgerald M."/>
            <person name="Haas B."/>
            <person name="Abouelleil A."/>
            <person name="Allen A.W."/>
            <person name="Alvarado L."/>
            <person name="Arachchi H.M."/>
            <person name="Berlin A.M."/>
            <person name="Chapman S.B."/>
            <person name="Gainer-Dewar J."/>
            <person name="Goldberg J."/>
            <person name="Griggs A."/>
            <person name="Gujja S."/>
            <person name="Hansen M."/>
            <person name="Howarth C."/>
            <person name="Imamovic A."/>
            <person name="Ireland A."/>
            <person name="Larimer J."/>
            <person name="McCowan C."/>
            <person name="Murphy C."/>
            <person name="Pearson M."/>
            <person name="Poon T.W."/>
            <person name="Priest M."/>
            <person name="Roberts A."/>
            <person name="Saif S."/>
            <person name="Shea T."/>
            <person name="Sisk P."/>
            <person name="Sykes S."/>
            <person name="Wortman J."/>
            <person name="Nusbaum C."/>
            <person name="Birren B."/>
        </authorList>
    </citation>
    <scope>NUCLEOTIDE SEQUENCE [LARGE SCALE GENOMIC DNA]</scope>
    <source>
        <strain evidence="3">Vietnam Oak-Knoll (FVO)</strain>
    </source>
</reference>
<feature type="transmembrane region" description="Helical" evidence="1">
    <location>
        <begin position="62"/>
        <end position="81"/>
    </location>
</feature>
<keyword evidence="1" id="KW-0472">Membrane</keyword>
<sequence length="137" mass="16883">MYINILNIIVKKKNNKINIYIDIIIFPFERFEELLLKYFEINFEICYNNNFKSVHITNKCQSIYITALIFNNCFFVLYLFIRGVNIYSYPSYYYYYYDFIYEGDTQKSVKKIMKSISCCIIRYFFLRTTKKDEYIQK</sequence>
<gene>
    <name evidence="2" type="ORF">PFFVO_00336</name>
</gene>